<dbReference type="GO" id="GO:0003720">
    <property type="term" value="F:telomerase activity"/>
    <property type="evidence" value="ECO:0007669"/>
    <property type="project" value="UniProtKB-ARBA"/>
</dbReference>
<feature type="compositionally biased region" description="Basic and acidic residues" evidence="14">
    <location>
        <begin position="177"/>
        <end position="186"/>
    </location>
</feature>
<dbReference type="PRINTS" id="PR01365">
    <property type="entry name" value="TELOMERASERT"/>
</dbReference>
<evidence type="ECO:0000256" key="2">
    <source>
        <dbReference type="ARBA" id="ARBA00012493"/>
    </source>
</evidence>
<feature type="compositionally biased region" description="Polar residues" evidence="14">
    <location>
        <begin position="278"/>
        <end position="287"/>
    </location>
</feature>
<feature type="domain" description="Reverse transcriptase" evidence="15">
    <location>
        <begin position="762"/>
        <end position="1107"/>
    </location>
</feature>
<dbReference type="Gene3D" id="1.10.357.90">
    <property type="match status" value="1"/>
</dbReference>
<feature type="region of interest" description="Disordered" evidence="14">
    <location>
        <begin position="421"/>
        <end position="469"/>
    </location>
</feature>
<dbReference type="GO" id="GO:0046872">
    <property type="term" value="F:metal ion binding"/>
    <property type="evidence" value="ECO:0007669"/>
    <property type="project" value="UniProtKB-KW"/>
</dbReference>
<evidence type="ECO:0000256" key="1">
    <source>
        <dbReference type="ARBA" id="ARBA00008001"/>
    </source>
</evidence>
<keyword evidence="4 13" id="KW-0158">Chromosome</keyword>
<dbReference type="EMBL" id="JALLPJ020001218">
    <property type="protein sequence ID" value="KAL3773814.1"/>
    <property type="molecule type" value="Genomic_DNA"/>
</dbReference>
<comment type="subcellular location">
    <subcellularLocation>
        <location evidence="13">Nucleus</location>
    </subcellularLocation>
    <subcellularLocation>
        <location evidence="13">Chromosome</location>
        <location evidence="13">Telomere</location>
    </subcellularLocation>
</comment>
<dbReference type="Proteomes" id="UP001530400">
    <property type="component" value="Unassembled WGS sequence"/>
</dbReference>
<evidence type="ECO:0000256" key="7">
    <source>
        <dbReference type="ARBA" id="ARBA00022723"/>
    </source>
</evidence>
<dbReference type="EC" id="2.7.7.49" evidence="2 13"/>
<keyword evidence="11 13" id="KW-0539">Nucleus</keyword>
<dbReference type="GO" id="GO:0000781">
    <property type="term" value="C:chromosome, telomeric region"/>
    <property type="evidence" value="ECO:0007669"/>
    <property type="project" value="UniProtKB-SubCell"/>
</dbReference>
<keyword evidence="10 13" id="KW-0695">RNA-directed DNA polymerase</keyword>
<evidence type="ECO:0000256" key="4">
    <source>
        <dbReference type="ARBA" id="ARBA00022454"/>
    </source>
</evidence>
<keyword evidence="17" id="KW-1185">Reference proteome</keyword>
<sequence>MESSFSDGVPKVILNALHTNNIQRGKHGAIRGLQAYLLPNYLLLRSGGRLPALLHKAHEDELQCRQKRPSCRKRKRVRGREKRLSETIALCSNDNLMSSRDSGKGKRKRNCTSISDREETTNNDTEWFHFQMMARIVIAPYTPFLIKTMSDLQYEASSSTKEENDEHSGNQVPSKKAKLEPSRVPDHRVVGAAAPVRNVYSKSSNHIPLKQGNRLDISTPRESLESLVDGSVCKLVQRTHSLRKSYPFKPKAASTAKPIIYRRRQRKKKRDQMPQGVLDTSKSTQNNSSVNDWLRFSNILSKGYSIGSSDILSSFYSLKARNSKVQHPTLRACPNMAPGVHCIQPNSVTTYARSSALMRLLHSVIGDELLGELLLNAIVFIPAVGESSVNGVSAFQRGNYFQLAGPPLNLVAKQFEKMNASSSARPHNVDPIVREADAKSADVSRKRKSDEQPGESDTKPQPHWNPNKPIPRSRLFYCDFYAKNIGLSPKHLLNQSSNKADSSHAHHVEKKLLHAMVQFHPRIGLGSNDDKRALVYSNKRRKRWRRLRETGIAICKELRRRHSQCDYARHLEKYCPLLVDKDKLKHMANAKEELTHLVTLFTPNENVGQFVEAVLRSAFPSAFWGSGRNFRQVVKTLHRFINLGISESFPEKLLVEGIRVSDMTWLHPRAVGTSSSSEHVAKKQKLSKSGHESTVVLMRNVMRWVYCQFIIPLLQSTFYITDTEFTGRKVVYYRKPVWSHASRVALEMLLKRQYQERTIEKAKKVLSTHNVGCPPAPLRLLPKKTGIRAIALLSKACDIQGAKTSMANSSSVVQHAPNKILQSTFQALKYEYKMRSLFGAGTLGLTEVLPAYCCFLETLKTKFSGRMPRLYFTSADIEHCYDNINQEHLYKQVRSVLAEDQYITQNHFILHSKDRSGAARCRWQKKTCSPANFLDITSASAGYHEKFYNSVFIDGVNFSVDKKQTIMGLLKDHIFGQLVIGNGRNGQRPLLQRKGIPQGSILSSLFCNAYFGNIEDKLFLEVFEKDSLVIKGSNASNNALVESPSALHFLVRIVDDFLLISTDYDTSQRFLSRLNRGVPRLGVKVNHDKTRASNNDTTMFAWCGLLIDTKTCEIRLDGARFIGPHATNNVTVHRTGNEGIALSKKMQHFVKPRCSQQLLFSSFVNGPETIRINFYQTFLLCATKTMHYLKTSGGVYPDRFDFVYEIACDTIQYSYSMITSGSRAKSNQGGNITDLPYCLSLKDATWLARHAFYTTMKREVGFRKLQHLFREKRDLKVDNRQQLADAAKKALGSWSLHT</sequence>
<dbReference type="PANTHER" id="PTHR12066">
    <property type="entry name" value="TELOMERASE REVERSE TRANSCRIPTASE"/>
    <property type="match status" value="1"/>
</dbReference>
<evidence type="ECO:0000313" key="17">
    <source>
        <dbReference type="Proteomes" id="UP001530400"/>
    </source>
</evidence>
<evidence type="ECO:0000256" key="3">
    <source>
        <dbReference type="ARBA" id="ARBA00016182"/>
    </source>
</evidence>
<comment type="caution">
    <text evidence="16">The sequence shown here is derived from an EMBL/GenBank/DDBJ whole genome shotgun (WGS) entry which is preliminary data.</text>
</comment>
<keyword evidence="8 13" id="KW-0460">Magnesium</keyword>
<dbReference type="CDD" id="cd01648">
    <property type="entry name" value="TERT"/>
    <property type="match status" value="1"/>
</dbReference>
<evidence type="ECO:0000256" key="10">
    <source>
        <dbReference type="ARBA" id="ARBA00022918"/>
    </source>
</evidence>
<dbReference type="Gene3D" id="1.10.132.70">
    <property type="match status" value="1"/>
</dbReference>
<accession>A0ABD3NCM4</accession>
<protein>
    <recommendedName>
        <fullName evidence="3 13">Telomerase reverse transcriptase</fullName>
        <ecNumber evidence="2 13">2.7.7.49</ecNumber>
    </recommendedName>
    <alternativeName>
        <fullName evidence="13">Telomerase catalytic subunit</fullName>
    </alternativeName>
</protein>
<feature type="region of interest" description="Disordered" evidence="14">
    <location>
        <begin position="261"/>
        <end position="287"/>
    </location>
</feature>
<feature type="region of interest" description="Disordered" evidence="14">
    <location>
        <begin position="96"/>
        <end position="118"/>
    </location>
</feature>
<keyword evidence="5 13" id="KW-0808">Transferase</keyword>
<evidence type="ECO:0000256" key="13">
    <source>
        <dbReference type="RuleBase" id="RU365061"/>
    </source>
</evidence>
<dbReference type="InterPro" id="IPR021891">
    <property type="entry name" value="Telomerase_RBD"/>
</dbReference>
<keyword evidence="9 13" id="KW-0779">Telomere</keyword>
<organism evidence="16 17">
    <name type="scientific">Cyclotella atomus</name>
    <dbReference type="NCBI Taxonomy" id="382360"/>
    <lineage>
        <taxon>Eukaryota</taxon>
        <taxon>Sar</taxon>
        <taxon>Stramenopiles</taxon>
        <taxon>Ochrophyta</taxon>
        <taxon>Bacillariophyta</taxon>
        <taxon>Coscinodiscophyceae</taxon>
        <taxon>Thalassiosirophycidae</taxon>
        <taxon>Stephanodiscales</taxon>
        <taxon>Stephanodiscaceae</taxon>
        <taxon>Cyclotella</taxon>
    </lineage>
</organism>
<evidence type="ECO:0000256" key="6">
    <source>
        <dbReference type="ARBA" id="ARBA00022695"/>
    </source>
</evidence>
<dbReference type="InterPro" id="IPR003545">
    <property type="entry name" value="Telomerase_RT"/>
</dbReference>
<proteinExistence type="inferred from homology"/>
<evidence type="ECO:0000259" key="15">
    <source>
        <dbReference type="PROSITE" id="PS50878"/>
    </source>
</evidence>
<evidence type="ECO:0000256" key="12">
    <source>
        <dbReference type="ARBA" id="ARBA00048173"/>
    </source>
</evidence>
<gene>
    <name evidence="16" type="ORF">ACHAWO_006918</name>
</gene>
<dbReference type="GO" id="GO:0005634">
    <property type="term" value="C:nucleus"/>
    <property type="evidence" value="ECO:0007669"/>
    <property type="project" value="UniProtKB-SubCell"/>
</dbReference>
<dbReference type="PROSITE" id="PS50878">
    <property type="entry name" value="RT_POL"/>
    <property type="match status" value="1"/>
</dbReference>
<feature type="region of interest" description="Disordered" evidence="14">
    <location>
        <begin position="157"/>
        <end position="186"/>
    </location>
</feature>
<feature type="compositionally biased region" description="Basic residues" evidence="14">
    <location>
        <begin position="261"/>
        <end position="270"/>
    </location>
</feature>
<dbReference type="Pfam" id="PF12009">
    <property type="entry name" value="Telomerase_RBD"/>
    <property type="match status" value="1"/>
</dbReference>
<reference evidence="16 17" key="1">
    <citation type="submission" date="2024-10" db="EMBL/GenBank/DDBJ databases">
        <title>Updated reference genomes for cyclostephanoid diatoms.</title>
        <authorList>
            <person name="Roberts W.R."/>
            <person name="Alverson A.J."/>
        </authorList>
    </citation>
    <scope>NUCLEOTIDE SEQUENCE [LARGE SCALE GENOMIC DNA]</scope>
    <source>
        <strain evidence="16 17">AJA010-31</strain>
    </source>
</reference>
<dbReference type="PANTHER" id="PTHR12066:SF0">
    <property type="entry name" value="TELOMERASE REVERSE TRANSCRIPTASE"/>
    <property type="match status" value="1"/>
</dbReference>
<dbReference type="Gene3D" id="3.30.70.2630">
    <property type="match status" value="1"/>
</dbReference>
<evidence type="ECO:0000256" key="9">
    <source>
        <dbReference type="ARBA" id="ARBA00022895"/>
    </source>
</evidence>
<dbReference type="InterPro" id="IPR000477">
    <property type="entry name" value="RT_dom"/>
</dbReference>
<evidence type="ECO:0000256" key="8">
    <source>
        <dbReference type="ARBA" id="ARBA00022842"/>
    </source>
</evidence>
<evidence type="ECO:0000256" key="14">
    <source>
        <dbReference type="SAM" id="MobiDB-lite"/>
    </source>
</evidence>
<name>A0ABD3NCM4_9STRA</name>
<evidence type="ECO:0000256" key="5">
    <source>
        <dbReference type="ARBA" id="ARBA00022679"/>
    </source>
</evidence>
<comment type="function">
    <text evidence="13">Telomerase is a ribonucleoprotein enzyme essential for the replication of chromosome termini in most eukaryotes. It elongates telomeres. It is a reverse transcriptase that adds simple sequence repeats to chromosome ends by copying a template sequence within the RNA component of the enzyme.</text>
</comment>
<keyword evidence="6 13" id="KW-0548">Nucleotidyltransferase</keyword>
<evidence type="ECO:0000313" key="16">
    <source>
        <dbReference type="EMBL" id="KAL3773814.1"/>
    </source>
</evidence>
<comment type="similarity">
    <text evidence="1 13">Belongs to the reverse transcriptase family. Telomerase subfamily.</text>
</comment>
<comment type="catalytic activity">
    <reaction evidence="12 13">
        <text>DNA(n) + a 2'-deoxyribonucleoside 5'-triphosphate = DNA(n+1) + diphosphate</text>
        <dbReference type="Rhea" id="RHEA:22508"/>
        <dbReference type="Rhea" id="RHEA-COMP:17339"/>
        <dbReference type="Rhea" id="RHEA-COMP:17340"/>
        <dbReference type="ChEBI" id="CHEBI:33019"/>
        <dbReference type="ChEBI" id="CHEBI:61560"/>
        <dbReference type="ChEBI" id="CHEBI:173112"/>
        <dbReference type="EC" id="2.7.7.49"/>
    </reaction>
</comment>
<feature type="compositionally biased region" description="Basic and acidic residues" evidence="14">
    <location>
        <begin position="432"/>
        <end position="460"/>
    </location>
</feature>
<dbReference type="SMART" id="SM00975">
    <property type="entry name" value="Telomerase_RBD"/>
    <property type="match status" value="1"/>
</dbReference>
<keyword evidence="7 13" id="KW-0479">Metal-binding</keyword>
<evidence type="ECO:0000256" key="11">
    <source>
        <dbReference type="ARBA" id="ARBA00023242"/>
    </source>
</evidence>